<proteinExistence type="predicted"/>
<dbReference type="InterPro" id="IPR029044">
    <property type="entry name" value="Nucleotide-diphossugar_trans"/>
</dbReference>
<dbReference type="SUPFAM" id="SSF53448">
    <property type="entry name" value="Nucleotide-diphospho-sugar transferases"/>
    <property type="match status" value="1"/>
</dbReference>
<dbReference type="EMBL" id="CAJOBC010084929">
    <property type="protein sequence ID" value="CAF4324376.1"/>
    <property type="molecule type" value="Genomic_DNA"/>
</dbReference>
<dbReference type="Proteomes" id="UP000681722">
    <property type="component" value="Unassembled WGS sequence"/>
</dbReference>
<protein>
    <recommendedName>
        <fullName evidence="1">BTB domain-containing protein</fullName>
    </recommendedName>
</protein>
<dbReference type="Proteomes" id="UP000682733">
    <property type="component" value="Unassembled WGS sequence"/>
</dbReference>
<dbReference type="InterPro" id="IPR011333">
    <property type="entry name" value="SKP1/BTB/POZ_sf"/>
</dbReference>
<dbReference type="PANTHER" id="PTHR24410">
    <property type="entry name" value="HL07962P-RELATED"/>
    <property type="match status" value="1"/>
</dbReference>
<evidence type="ECO:0000313" key="3">
    <source>
        <dbReference type="EMBL" id="CAF1450975.1"/>
    </source>
</evidence>
<dbReference type="Gene3D" id="3.30.710.10">
    <property type="entry name" value="Potassium Channel Kv1.1, Chain A"/>
    <property type="match status" value="1"/>
</dbReference>
<dbReference type="EMBL" id="CAJNOK010019174">
    <property type="protein sequence ID" value="CAF1294794.1"/>
    <property type="molecule type" value="Genomic_DNA"/>
</dbReference>
<dbReference type="CDD" id="cd18186">
    <property type="entry name" value="BTB_POZ_ZBTB_KLHL-like"/>
    <property type="match status" value="1"/>
</dbReference>
<evidence type="ECO:0000313" key="6">
    <source>
        <dbReference type="Proteomes" id="UP000663829"/>
    </source>
</evidence>
<evidence type="ECO:0000313" key="4">
    <source>
        <dbReference type="EMBL" id="CAF4100096.1"/>
    </source>
</evidence>
<dbReference type="Gene3D" id="1.25.40.420">
    <property type="match status" value="1"/>
</dbReference>
<dbReference type="InterPro" id="IPR000210">
    <property type="entry name" value="BTB/POZ_dom"/>
</dbReference>
<dbReference type="AlphaFoldDB" id="A0A815PLE7"/>
<dbReference type="Proteomes" id="UP000663829">
    <property type="component" value="Unassembled WGS sequence"/>
</dbReference>
<dbReference type="EMBL" id="CAJNOQ010019478">
    <property type="protein sequence ID" value="CAF1450975.1"/>
    <property type="molecule type" value="Genomic_DNA"/>
</dbReference>
<evidence type="ECO:0000259" key="1">
    <source>
        <dbReference type="PROSITE" id="PS50097"/>
    </source>
</evidence>
<organism evidence="3 6">
    <name type="scientific">Didymodactylos carnosus</name>
    <dbReference type="NCBI Taxonomy" id="1234261"/>
    <lineage>
        <taxon>Eukaryota</taxon>
        <taxon>Metazoa</taxon>
        <taxon>Spiralia</taxon>
        <taxon>Gnathifera</taxon>
        <taxon>Rotifera</taxon>
        <taxon>Eurotatoria</taxon>
        <taxon>Bdelloidea</taxon>
        <taxon>Philodinida</taxon>
        <taxon>Philodinidae</taxon>
        <taxon>Didymodactylos</taxon>
    </lineage>
</organism>
<dbReference type="Gene3D" id="3.90.550.10">
    <property type="entry name" value="Spore Coat Polysaccharide Biosynthesis Protein SpsA, Chain A"/>
    <property type="match status" value="1"/>
</dbReference>
<dbReference type="PANTHER" id="PTHR24410:SF23">
    <property type="entry name" value="BTB DOMAIN-CONTAINING PROTEIN-RELATED"/>
    <property type="match status" value="1"/>
</dbReference>
<evidence type="ECO:0000313" key="2">
    <source>
        <dbReference type="EMBL" id="CAF1294794.1"/>
    </source>
</evidence>
<comment type="caution">
    <text evidence="3">The sequence shown here is derived from an EMBL/GenBank/DDBJ whole genome shotgun (WGS) entry which is preliminary data.</text>
</comment>
<dbReference type="Proteomes" id="UP000677228">
    <property type="component" value="Unassembled WGS sequence"/>
</dbReference>
<dbReference type="PROSITE" id="PS50097">
    <property type="entry name" value="BTB"/>
    <property type="match status" value="1"/>
</dbReference>
<feature type="domain" description="BTB" evidence="1">
    <location>
        <begin position="2"/>
        <end position="70"/>
    </location>
</feature>
<reference evidence="3" key="1">
    <citation type="submission" date="2021-02" db="EMBL/GenBank/DDBJ databases">
        <authorList>
            <person name="Nowell W R."/>
        </authorList>
    </citation>
    <scope>NUCLEOTIDE SEQUENCE</scope>
</reference>
<gene>
    <name evidence="3" type="ORF">GPM918_LOCUS34738</name>
    <name evidence="2" type="ORF">OVA965_LOCUS28267</name>
    <name evidence="5" type="ORF">SRO942_LOCUS35445</name>
    <name evidence="4" type="ORF">TMI583_LOCUS29017</name>
</gene>
<dbReference type="InterPro" id="IPR051481">
    <property type="entry name" value="BTB-POZ/Galectin-3-binding"/>
</dbReference>
<sequence length="543" mass="62655">MHDIKLIVNDKDHFKVHRAVLAAGSDYFKAMFQSEMTESTSSVVSLKLDDPQGFPSMLKFLYTGTIATSTLSFGQIESLLRLADMYQIPTLLRALLNLITTTIDANNCLRLLFTQLFLGDCWITLRKECIKTAAINSLYVCHQPEFLKIPFDVLSDILDHSDVLVPNQSMLYSALHRWSIKSLQNDSDNEISKYMIPELYADAITKCNNVYKNPSAIICYLADGSEQYTTMTINATNSLLKVTPHIMIGILVMDDDTKIVMMNNIDRKYHYRVICKRTSKSPLIKDWNPTQYKLDIIKFSHDGFQEVYWMDSDTIVYKDMTSSLYAFRLSTQLFYFILDHVMYDNCFMSKWHEQHRDTFIPQACFMGFKSSSMTLFFSLWKQAWDTWTQPQAFSSYKDPNPTFPGSAFCIEQYALGNAVHNFIVEKSSAINESLISRHIYTIERNLIALDVPDPKQEQQIYTTSKLRSIARQLPCTSSVPRCVPFVYSFIRSSSYNWSCILSSLSTANQPNGSVVIDRFFNCLLHFYNQNYDVGYQWYLKNLS</sequence>
<dbReference type="SUPFAM" id="SSF54695">
    <property type="entry name" value="POZ domain"/>
    <property type="match status" value="1"/>
</dbReference>
<evidence type="ECO:0000313" key="5">
    <source>
        <dbReference type="EMBL" id="CAF4324376.1"/>
    </source>
</evidence>
<accession>A0A815PLE7</accession>
<keyword evidence="6" id="KW-1185">Reference proteome</keyword>
<dbReference type="EMBL" id="CAJOBA010040749">
    <property type="protein sequence ID" value="CAF4100096.1"/>
    <property type="molecule type" value="Genomic_DNA"/>
</dbReference>
<name>A0A815PLE7_9BILA</name>
<dbReference type="Pfam" id="PF00651">
    <property type="entry name" value="BTB"/>
    <property type="match status" value="1"/>
</dbReference>
<dbReference type="OrthoDB" id="6359816at2759"/>
<dbReference type="SMART" id="SM00225">
    <property type="entry name" value="BTB"/>
    <property type="match status" value="1"/>
</dbReference>